<name>A0ABU5NC39_9RICK</name>
<keyword evidence="3" id="KW-1185">Reference proteome</keyword>
<keyword evidence="1" id="KW-0812">Transmembrane</keyword>
<protein>
    <submittedName>
        <fullName evidence="2">Uncharacterized protein</fullName>
    </submittedName>
</protein>
<keyword evidence="1" id="KW-1133">Transmembrane helix</keyword>
<sequence length="67" mass="7435">MDCIAILNDINFVPYFLLNFSPAAMESKPNNKTIVVSAAKTMMNIIIFSSNFVFIKVLCGGFVKLTK</sequence>
<dbReference type="EMBL" id="JARJFB010000042">
    <property type="protein sequence ID" value="MEA0970743.1"/>
    <property type="molecule type" value="Genomic_DNA"/>
</dbReference>
<organism evidence="2 3">
    <name type="scientific">Candidatus Megaera venefica</name>
    <dbReference type="NCBI Taxonomy" id="2055910"/>
    <lineage>
        <taxon>Bacteria</taxon>
        <taxon>Pseudomonadati</taxon>
        <taxon>Pseudomonadota</taxon>
        <taxon>Alphaproteobacteria</taxon>
        <taxon>Rickettsiales</taxon>
        <taxon>Rickettsiaceae</taxon>
        <taxon>Candidatus Megaera</taxon>
    </lineage>
</organism>
<keyword evidence="1" id="KW-0472">Membrane</keyword>
<proteinExistence type="predicted"/>
<comment type="caution">
    <text evidence="2">The sequence shown here is derived from an EMBL/GenBank/DDBJ whole genome shotgun (WGS) entry which is preliminary data.</text>
</comment>
<dbReference type="Proteomes" id="UP001291687">
    <property type="component" value="Unassembled WGS sequence"/>
</dbReference>
<evidence type="ECO:0000256" key="1">
    <source>
        <dbReference type="SAM" id="Phobius"/>
    </source>
</evidence>
<feature type="transmembrane region" description="Helical" evidence="1">
    <location>
        <begin position="42"/>
        <end position="63"/>
    </location>
</feature>
<reference evidence="2 3" key="1">
    <citation type="submission" date="2023-03" db="EMBL/GenBank/DDBJ databases">
        <title>Host association and intracellularity evolved multiple times independently in the Rickettsiales.</title>
        <authorList>
            <person name="Castelli M."/>
            <person name="Nardi T."/>
            <person name="Gammuto L."/>
            <person name="Bellinzona G."/>
            <person name="Sabaneyeva E."/>
            <person name="Potekhin A."/>
            <person name="Serra V."/>
            <person name="Petroni G."/>
            <person name="Sassera D."/>
        </authorList>
    </citation>
    <scope>NUCLEOTIDE SEQUENCE [LARGE SCALE GENOMIC DNA]</scope>
    <source>
        <strain evidence="2 3">Sr 2-6</strain>
    </source>
</reference>
<gene>
    <name evidence="2" type="ORF">Megvenef_00711</name>
</gene>
<evidence type="ECO:0000313" key="2">
    <source>
        <dbReference type="EMBL" id="MEA0970743.1"/>
    </source>
</evidence>
<accession>A0ABU5NC39</accession>
<evidence type="ECO:0000313" key="3">
    <source>
        <dbReference type="Proteomes" id="UP001291687"/>
    </source>
</evidence>